<dbReference type="PANTHER" id="PTHR46483">
    <property type="entry name" value="PHOSPHOLIPASE A1 PLIP2, CHLOROPLASTIC"/>
    <property type="match status" value="1"/>
</dbReference>
<feature type="region of interest" description="Disordered" evidence="1">
    <location>
        <begin position="149"/>
        <end position="169"/>
    </location>
</feature>
<dbReference type="InterPro" id="IPR002921">
    <property type="entry name" value="Fungal_lipase-type"/>
</dbReference>
<proteinExistence type="predicted"/>
<accession>A0AAD8YAF3</accession>
<name>A0AAD8YAF3_9STRA</name>
<reference evidence="3" key="1">
    <citation type="submission" date="2023-06" db="EMBL/GenBank/DDBJ databases">
        <title>Survivors Of The Sea: Transcriptome response of Skeletonema marinoi to long-term dormancy.</title>
        <authorList>
            <person name="Pinder M.I.M."/>
            <person name="Kourtchenko O."/>
            <person name="Robertson E.K."/>
            <person name="Larsson T."/>
            <person name="Maumus F."/>
            <person name="Osuna-Cruz C.M."/>
            <person name="Vancaester E."/>
            <person name="Stenow R."/>
            <person name="Vandepoele K."/>
            <person name="Ploug H."/>
            <person name="Bruchert V."/>
            <person name="Godhe A."/>
            <person name="Topel M."/>
        </authorList>
    </citation>
    <scope>NUCLEOTIDE SEQUENCE</scope>
    <source>
        <strain evidence="3">R05AC</strain>
    </source>
</reference>
<dbReference type="EMBL" id="JATAAI010000012">
    <property type="protein sequence ID" value="KAK1741736.1"/>
    <property type="molecule type" value="Genomic_DNA"/>
</dbReference>
<gene>
    <name evidence="3" type="ORF">QTG54_007309</name>
</gene>
<dbReference type="GO" id="GO:0008970">
    <property type="term" value="F:phospholipase A1 activity"/>
    <property type="evidence" value="ECO:0007669"/>
    <property type="project" value="InterPro"/>
</dbReference>
<evidence type="ECO:0000256" key="1">
    <source>
        <dbReference type="SAM" id="MobiDB-lite"/>
    </source>
</evidence>
<dbReference type="Pfam" id="PF01764">
    <property type="entry name" value="Lipase_3"/>
    <property type="match status" value="1"/>
</dbReference>
<evidence type="ECO:0000259" key="2">
    <source>
        <dbReference type="Pfam" id="PF01764"/>
    </source>
</evidence>
<dbReference type="Gene3D" id="3.40.50.1820">
    <property type="entry name" value="alpha/beta hydrolase"/>
    <property type="match status" value="1"/>
</dbReference>
<dbReference type="Proteomes" id="UP001224775">
    <property type="component" value="Unassembled WGS sequence"/>
</dbReference>
<feature type="compositionally biased region" description="Polar residues" evidence="1">
    <location>
        <begin position="157"/>
        <end position="169"/>
    </location>
</feature>
<comment type="caution">
    <text evidence="3">The sequence shown here is derived from an EMBL/GenBank/DDBJ whole genome shotgun (WGS) entry which is preliminary data.</text>
</comment>
<sequence length="722" mass="79693">MVSRRTIAADHKRMLIASAFGCAFLLAANAFVLPQSHRHHNGRVLQTKQSNDEEVDGKVNDFQNWAKGLVNWGSAGVNNNQNNEISFDSFPFSLGPKRSNKIWESEMSPLVASLSGMVNVEALIAAANETDEDVMTLMPDLQLLTTQASVGGEDSTKTSSGEQTNKASGSNIFPFVENALRWDELIQIPLLQRNVQELNDILSDDVDMNVTFDDLVKYVPQEGITVNDTSTEGAEQGLQDATQRLDLVINSVSSTFSPSTIQNLIVRASKSLALQEASGNLTAAAYNIFEAAGNAPRATAQYTAELLQYANGVLADGYQTLFQNYASFRPVSSIDWRKKIVKASEFGALSGAIYEDATLKANEMGHSMVAQGKTAEIGWMVTDSLQNLKDFNGDEATPTLVRTIVLRGYDASDEDVDREGLLNTICTASPVSLFRDDKSLVQVHEGMLYIAELLMREIEQYIDSTAPNHKIVFAGHSIGGSLSILLMILLTKSRGASFVRDNVLRVYTFGSPPIFSMETTSNLKRIATDEESGDYCSILDAFDLPASIVYSYSQPWDPIPRLYTPYDPLYPLIDDLGDDGYTPWVSGPPRTLRPILKTILENWEGWPSYRDNARFKLGQDYRSVGEQFLLLPEPIRYLTDRLVSVNTAVPEIDAVYSISSRELLPALAEVFTLETLQISLVPVAIRSFIHHFYPAYDAPFVAFASSLDEVDASNPDDSRNIE</sequence>
<dbReference type="InterPro" id="IPR029058">
    <property type="entry name" value="AB_hydrolase_fold"/>
</dbReference>
<evidence type="ECO:0000313" key="3">
    <source>
        <dbReference type="EMBL" id="KAK1741736.1"/>
    </source>
</evidence>
<dbReference type="AlphaFoldDB" id="A0AAD8YAF3"/>
<feature type="domain" description="Fungal lipase-type" evidence="2">
    <location>
        <begin position="440"/>
        <end position="524"/>
    </location>
</feature>
<dbReference type="GO" id="GO:0006629">
    <property type="term" value="P:lipid metabolic process"/>
    <property type="evidence" value="ECO:0007669"/>
    <property type="project" value="InterPro"/>
</dbReference>
<dbReference type="PANTHER" id="PTHR46483:SF4">
    <property type="entry name" value="PHOSPHOLIPASE A1 PLIP2, CHLOROPLASTIC"/>
    <property type="match status" value="1"/>
</dbReference>
<evidence type="ECO:0000313" key="4">
    <source>
        <dbReference type="Proteomes" id="UP001224775"/>
    </source>
</evidence>
<dbReference type="InterPro" id="IPR043367">
    <property type="entry name" value="PLIP1/2/3"/>
</dbReference>
<keyword evidence="4" id="KW-1185">Reference proteome</keyword>
<protein>
    <recommendedName>
        <fullName evidence="2">Fungal lipase-type domain-containing protein</fullName>
    </recommendedName>
</protein>
<dbReference type="SUPFAM" id="SSF53474">
    <property type="entry name" value="alpha/beta-Hydrolases"/>
    <property type="match status" value="1"/>
</dbReference>
<organism evidence="3 4">
    <name type="scientific">Skeletonema marinoi</name>
    <dbReference type="NCBI Taxonomy" id="267567"/>
    <lineage>
        <taxon>Eukaryota</taxon>
        <taxon>Sar</taxon>
        <taxon>Stramenopiles</taxon>
        <taxon>Ochrophyta</taxon>
        <taxon>Bacillariophyta</taxon>
        <taxon>Coscinodiscophyceae</taxon>
        <taxon>Thalassiosirophycidae</taxon>
        <taxon>Thalassiosirales</taxon>
        <taxon>Skeletonemataceae</taxon>
        <taxon>Skeletonema</taxon>
        <taxon>Skeletonema marinoi-dohrnii complex</taxon>
    </lineage>
</organism>